<organism evidence="2 3">
    <name type="scientific">Corynebacterium alimapuense</name>
    <dbReference type="NCBI Taxonomy" id="1576874"/>
    <lineage>
        <taxon>Bacteria</taxon>
        <taxon>Bacillati</taxon>
        <taxon>Actinomycetota</taxon>
        <taxon>Actinomycetes</taxon>
        <taxon>Mycobacteriales</taxon>
        <taxon>Corynebacteriaceae</taxon>
        <taxon>Corynebacterium</taxon>
    </lineage>
</organism>
<dbReference type="OrthoDB" id="4411540at2"/>
<proteinExistence type="predicted"/>
<gene>
    <name evidence="2" type="ORF">C5L39_05785</name>
</gene>
<feature type="transmembrane region" description="Helical" evidence="1">
    <location>
        <begin position="53"/>
        <end position="70"/>
    </location>
</feature>
<feature type="transmembrane region" description="Helical" evidence="1">
    <location>
        <begin position="91"/>
        <end position="111"/>
    </location>
</feature>
<sequence>MSNPQSVTIGPLDNPHDRGLPASKVPRYLQRAGLVLFLAGVVFASGYALTEHWRRATLILGISLIWLTVLRMTCDSRVLGVFSVRSRRFDALFTLLIGGTMTFLAASVDALGS</sequence>
<evidence type="ECO:0008006" key="4">
    <source>
        <dbReference type="Google" id="ProtNLM"/>
    </source>
</evidence>
<dbReference type="InterPro" id="IPR021385">
    <property type="entry name" value="DUF3017"/>
</dbReference>
<evidence type="ECO:0000256" key="1">
    <source>
        <dbReference type="SAM" id="Phobius"/>
    </source>
</evidence>
<protein>
    <recommendedName>
        <fullName evidence="4">DUF3017 domain-containing protein</fullName>
    </recommendedName>
</protein>
<keyword evidence="1" id="KW-0812">Transmembrane</keyword>
<dbReference type="AlphaFoldDB" id="A0A3M8K6G2"/>
<dbReference type="EMBL" id="PTJO01000004">
    <property type="protein sequence ID" value="RNE48813.1"/>
    <property type="molecule type" value="Genomic_DNA"/>
</dbReference>
<keyword evidence="1" id="KW-1133">Transmembrane helix</keyword>
<feature type="transmembrane region" description="Helical" evidence="1">
    <location>
        <begin position="28"/>
        <end position="47"/>
    </location>
</feature>
<name>A0A3M8K6G2_9CORY</name>
<dbReference type="Proteomes" id="UP000266975">
    <property type="component" value="Unassembled WGS sequence"/>
</dbReference>
<comment type="caution">
    <text evidence="2">The sequence shown here is derived from an EMBL/GenBank/DDBJ whole genome shotgun (WGS) entry which is preliminary data.</text>
</comment>
<evidence type="ECO:0000313" key="2">
    <source>
        <dbReference type="EMBL" id="RNE48813.1"/>
    </source>
</evidence>
<accession>A0A3M8K6G2</accession>
<dbReference type="RefSeq" id="WP_123047950.1">
    <property type="nucleotide sequence ID" value="NZ_PTJO01000004.1"/>
</dbReference>
<dbReference type="Pfam" id="PF11222">
    <property type="entry name" value="DUF3017"/>
    <property type="match status" value="1"/>
</dbReference>
<evidence type="ECO:0000313" key="3">
    <source>
        <dbReference type="Proteomes" id="UP000266975"/>
    </source>
</evidence>
<keyword evidence="1" id="KW-0472">Membrane</keyword>
<reference evidence="2 3" key="1">
    <citation type="submission" date="2018-02" db="EMBL/GenBank/DDBJ databases">
        <title>Corynebacterium alimpuense sp. nov., a marine obligate actinomycete isolated from sediments of Valparaiso bay, Chile.</title>
        <authorList>
            <person name="Claverias F."/>
            <person name="Gonzales-Siles L."/>
            <person name="Salva-Serra F."/>
            <person name="Inganaes E."/>
            <person name="Molin K."/>
            <person name="Cumsille A."/>
            <person name="Undabarrena A."/>
            <person name="Couve E."/>
            <person name="Moore E.R.B."/>
            <person name="Gomila M."/>
            <person name="Camara B."/>
        </authorList>
    </citation>
    <scope>NUCLEOTIDE SEQUENCE [LARGE SCALE GENOMIC DNA]</scope>
    <source>
        <strain evidence="2 3">CCUG 69366</strain>
    </source>
</reference>
<keyword evidence="3" id="KW-1185">Reference proteome</keyword>